<keyword evidence="3" id="KW-1185">Reference proteome</keyword>
<feature type="transmembrane region" description="Helical" evidence="1">
    <location>
        <begin position="231"/>
        <end position="249"/>
    </location>
</feature>
<keyword evidence="1" id="KW-1133">Transmembrane helix</keyword>
<accession>A0A1J4MN49</accession>
<organism evidence="2 3">
    <name type="scientific">Cryptosporidium ubiquitum</name>
    <dbReference type="NCBI Taxonomy" id="857276"/>
    <lineage>
        <taxon>Eukaryota</taxon>
        <taxon>Sar</taxon>
        <taxon>Alveolata</taxon>
        <taxon>Apicomplexa</taxon>
        <taxon>Conoidasida</taxon>
        <taxon>Coccidia</taxon>
        <taxon>Eucoccidiorida</taxon>
        <taxon>Eimeriorina</taxon>
        <taxon>Cryptosporidiidae</taxon>
        <taxon>Cryptosporidium</taxon>
    </lineage>
</organism>
<dbReference type="OrthoDB" id="343174at2759"/>
<keyword evidence="1" id="KW-0812">Transmembrane</keyword>
<reference evidence="2 3" key="1">
    <citation type="submission" date="2016-10" db="EMBL/GenBank/DDBJ databases">
        <title>Reductive evolution of mitochondrial metabolism and differential evolution of invasion-related proteins in Cryptosporidium.</title>
        <authorList>
            <person name="Liu S."/>
            <person name="Roellig D.M."/>
            <person name="Guo Y."/>
            <person name="Li N."/>
            <person name="Frace M.A."/>
            <person name="Tang K."/>
            <person name="Zhang L."/>
            <person name="Feng Y."/>
            <person name="Xiao L."/>
        </authorList>
    </citation>
    <scope>NUCLEOTIDE SEQUENCE [LARGE SCALE GENOMIC DNA]</scope>
    <source>
        <strain evidence="2">39726</strain>
    </source>
</reference>
<dbReference type="Proteomes" id="UP000186176">
    <property type="component" value="Unassembled WGS sequence"/>
</dbReference>
<comment type="caution">
    <text evidence="2">The sequence shown here is derived from an EMBL/GenBank/DDBJ whole genome shotgun (WGS) entry which is preliminary data.</text>
</comment>
<evidence type="ECO:0000256" key="1">
    <source>
        <dbReference type="SAM" id="Phobius"/>
    </source>
</evidence>
<protein>
    <recommendedName>
        <fullName evidence="4">V-SNARE coiled-coil homology domain-containing protein</fullName>
    </recommendedName>
</protein>
<evidence type="ECO:0008006" key="4">
    <source>
        <dbReference type="Google" id="ProtNLM"/>
    </source>
</evidence>
<evidence type="ECO:0000313" key="2">
    <source>
        <dbReference type="EMBL" id="OII74883.1"/>
    </source>
</evidence>
<sequence>MFNSASQCRADYLGLFSLSNLSIRISYFVKDCPLSVKVKFSSYIDKIVNSAINKVNDISFKRLKWLGKYTIFLKKEYNNKLLIILLVDELDINFDIDKIFRELKLSLKTIILAKSQVVENINRSNGQEFKIENNLCESNFDLKITEIISNESQYIKIQIEAMLQKINLRKIEFANLMTEKVKISLNESLKTILLNCEDIRILEANSKILKKNSHQLFKNVLRDNSDIKRSVANLLFVSTIITATLLLLIK</sequence>
<keyword evidence="1" id="KW-0472">Membrane</keyword>
<dbReference type="EMBL" id="LRBP01000008">
    <property type="protein sequence ID" value="OII74883.1"/>
    <property type="molecule type" value="Genomic_DNA"/>
</dbReference>
<proteinExistence type="predicted"/>
<evidence type="ECO:0000313" key="3">
    <source>
        <dbReference type="Proteomes" id="UP000186176"/>
    </source>
</evidence>
<dbReference type="VEuPathDB" id="CryptoDB:cubi_03015"/>
<dbReference type="RefSeq" id="XP_028876028.1">
    <property type="nucleotide sequence ID" value="XM_029020027.1"/>
</dbReference>
<dbReference type="AlphaFoldDB" id="A0A1J4MN49"/>
<name>A0A1J4MN49_9CRYT</name>
<gene>
    <name evidence="2" type="ORF">cubi_03015</name>
</gene>
<dbReference type="GeneID" id="39979806"/>